<reference evidence="6" key="1">
    <citation type="submission" date="2025-08" db="UniProtKB">
        <authorList>
            <consortium name="Ensembl"/>
        </authorList>
    </citation>
    <scope>IDENTIFICATION</scope>
</reference>
<evidence type="ECO:0000256" key="2">
    <source>
        <dbReference type="PROSITE-ProRule" id="PRU00302"/>
    </source>
</evidence>
<feature type="domain" description="Sushi" evidence="5">
    <location>
        <begin position="30"/>
        <end position="93"/>
    </location>
</feature>
<keyword evidence="7" id="KW-1185">Reference proteome</keyword>
<reference evidence="6" key="2">
    <citation type="submission" date="2025-09" db="UniProtKB">
        <authorList>
            <consortium name="Ensembl"/>
        </authorList>
    </citation>
    <scope>IDENTIFICATION</scope>
</reference>
<dbReference type="GeneTree" id="ENSGT01030000234868"/>
<name>A0A3Q3E5I7_9LABR</name>
<dbReference type="AlphaFoldDB" id="A0A3Q3E5I7"/>
<keyword evidence="2" id="KW-0768">Sushi</keyword>
<evidence type="ECO:0000313" key="7">
    <source>
        <dbReference type="Proteomes" id="UP000261660"/>
    </source>
</evidence>
<keyword evidence="1" id="KW-1015">Disulfide bond</keyword>
<evidence type="ECO:0000259" key="5">
    <source>
        <dbReference type="PROSITE" id="PS50923"/>
    </source>
</evidence>
<feature type="region of interest" description="Disordered" evidence="3">
    <location>
        <begin position="93"/>
        <end position="115"/>
    </location>
</feature>
<evidence type="ECO:0000256" key="3">
    <source>
        <dbReference type="SAM" id="MobiDB-lite"/>
    </source>
</evidence>
<feature type="signal peptide" evidence="4">
    <location>
        <begin position="1"/>
        <end position="24"/>
    </location>
</feature>
<proteinExistence type="predicted"/>
<dbReference type="InterPro" id="IPR042372">
    <property type="entry name" value="IL15RA"/>
</dbReference>
<comment type="caution">
    <text evidence="2">Lacks conserved residue(s) required for the propagation of feature annotation.</text>
</comment>
<dbReference type="InterPro" id="IPR035976">
    <property type="entry name" value="Sushi/SCR/CCP_sf"/>
</dbReference>
<dbReference type="Ensembl" id="ENSLBET00000001309.1">
    <property type="protein sequence ID" value="ENSLBEP00000001221.1"/>
    <property type="gene ID" value="ENSLBEG00000000960.1"/>
</dbReference>
<dbReference type="SUPFAM" id="SSF57535">
    <property type="entry name" value="Complement control module/SCR domain"/>
    <property type="match status" value="1"/>
</dbReference>
<organism evidence="6 7">
    <name type="scientific">Labrus bergylta</name>
    <name type="common">ballan wrasse</name>
    <dbReference type="NCBI Taxonomy" id="56723"/>
    <lineage>
        <taxon>Eukaryota</taxon>
        <taxon>Metazoa</taxon>
        <taxon>Chordata</taxon>
        <taxon>Craniata</taxon>
        <taxon>Vertebrata</taxon>
        <taxon>Euteleostomi</taxon>
        <taxon>Actinopterygii</taxon>
        <taxon>Neopterygii</taxon>
        <taxon>Teleostei</taxon>
        <taxon>Neoteleostei</taxon>
        <taxon>Acanthomorphata</taxon>
        <taxon>Eupercaria</taxon>
        <taxon>Labriformes</taxon>
        <taxon>Labridae</taxon>
        <taxon>Labrus</taxon>
    </lineage>
</organism>
<accession>A0A3Q3E5I7</accession>
<dbReference type="PANTHER" id="PTHR15060:SF0">
    <property type="entry name" value="INTERLEUKIN-15 RECEPTOR SUBUNIT ALPHA"/>
    <property type="match status" value="1"/>
</dbReference>
<feature type="chain" id="PRO_5018743425" description="Sushi domain-containing protein" evidence="4">
    <location>
        <begin position="25"/>
        <end position="148"/>
    </location>
</feature>
<dbReference type="Proteomes" id="UP000261660">
    <property type="component" value="Unplaced"/>
</dbReference>
<dbReference type="PROSITE" id="PS50923">
    <property type="entry name" value="SUSHI"/>
    <property type="match status" value="1"/>
</dbReference>
<evidence type="ECO:0000256" key="4">
    <source>
        <dbReference type="SAM" id="SignalP"/>
    </source>
</evidence>
<dbReference type="InterPro" id="IPR000436">
    <property type="entry name" value="Sushi_SCR_CCP_dom"/>
</dbReference>
<evidence type="ECO:0000313" key="6">
    <source>
        <dbReference type="Ensembl" id="ENSLBEP00000001221.1"/>
    </source>
</evidence>
<dbReference type="GO" id="GO:0042010">
    <property type="term" value="F:interleukin-15 receptor activity"/>
    <property type="evidence" value="ECO:0007669"/>
    <property type="project" value="InterPro"/>
</dbReference>
<keyword evidence="4" id="KW-0732">Signal</keyword>
<dbReference type="PANTHER" id="PTHR15060">
    <property type="entry name" value="INTERLEUKIN-15 RECEPTOR SUBUNIT ALPHA"/>
    <property type="match status" value="1"/>
</dbReference>
<evidence type="ECO:0000256" key="1">
    <source>
        <dbReference type="ARBA" id="ARBA00023157"/>
    </source>
</evidence>
<dbReference type="Gene3D" id="2.20.28.230">
    <property type="match status" value="1"/>
</dbReference>
<protein>
    <recommendedName>
        <fullName evidence="5">Sushi domain-containing protein</fullName>
    </recommendedName>
</protein>
<sequence>MDLGSPSFISLGMVIICVLGAAHGSNSGHINCPCPEIPQMPLTEPPPRTCFQKGERFRYTCVEGYLRKAGTSNLIKCKESDSSWSTPYLVCIPDPKRPPKQPPTPNTTAPYRHADIPTDIPHDSIFTTTVSEFCIGMNFEDRTKLLQY</sequence>
<dbReference type="InParanoid" id="A0A3Q3E5I7"/>